<evidence type="ECO:0000313" key="2">
    <source>
        <dbReference type="EMBL" id="KAJ5188572.1"/>
    </source>
</evidence>
<proteinExistence type="predicted"/>
<accession>A0A9W9M607</accession>
<protein>
    <submittedName>
        <fullName evidence="2">Uncharacterized protein</fullName>
    </submittedName>
</protein>
<evidence type="ECO:0000313" key="3">
    <source>
        <dbReference type="Proteomes" id="UP001150879"/>
    </source>
</evidence>
<sequence>MEMRRLGRIKEIDDKALKTVLADVPIRSTPTTISQSGQSPIVVGPSGIQIGSQTLKRATTVTADGVTVTYDGPQQSNLPESESKSGDSTSTAAQEETATASSSLMTSAWDGYVTINDET</sequence>
<organism evidence="2 3">
    <name type="scientific">Penicillium cf. griseofulvum</name>
    <dbReference type="NCBI Taxonomy" id="2972120"/>
    <lineage>
        <taxon>Eukaryota</taxon>
        <taxon>Fungi</taxon>
        <taxon>Dikarya</taxon>
        <taxon>Ascomycota</taxon>
        <taxon>Pezizomycotina</taxon>
        <taxon>Eurotiomycetes</taxon>
        <taxon>Eurotiomycetidae</taxon>
        <taxon>Eurotiales</taxon>
        <taxon>Aspergillaceae</taxon>
        <taxon>Penicillium</taxon>
    </lineage>
</organism>
<dbReference type="EMBL" id="JAPQKP010000005">
    <property type="protein sequence ID" value="KAJ5188572.1"/>
    <property type="molecule type" value="Genomic_DNA"/>
</dbReference>
<feature type="region of interest" description="Disordered" evidence="1">
    <location>
        <begin position="67"/>
        <end position="119"/>
    </location>
</feature>
<feature type="compositionally biased region" description="Low complexity" evidence="1">
    <location>
        <begin position="88"/>
        <end position="108"/>
    </location>
</feature>
<dbReference type="AlphaFoldDB" id="A0A9W9M607"/>
<comment type="caution">
    <text evidence="2">The sequence shown here is derived from an EMBL/GenBank/DDBJ whole genome shotgun (WGS) entry which is preliminary data.</text>
</comment>
<gene>
    <name evidence="2" type="ORF">N7472_007586</name>
</gene>
<name>A0A9W9M607_9EURO</name>
<keyword evidence="3" id="KW-1185">Reference proteome</keyword>
<reference evidence="2" key="2">
    <citation type="journal article" date="2023" name="IMA Fungus">
        <title>Comparative genomic study of the Penicillium genus elucidates a diverse pangenome and 15 lateral gene transfer events.</title>
        <authorList>
            <person name="Petersen C."/>
            <person name="Sorensen T."/>
            <person name="Nielsen M.R."/>
            <person name="Sondergaard T.E."/>
            <person name="Sorensen J.L."/>
            <person name="Fitzpatrick D.A."/>
            <person name="Frisvad J.C."/>
            <person name="Nielsen K.L."/>
        </authorList>
    </citation>
    <scope>NUCLEOTIDE SEQUENCE</scope>
    <source>
        <strain evidence="2">IBT 16849</strain>
    </source>
</reference>
<evidence type="ECO:0000256" key="1">
    <source>
        <dbReference type="SAM" id="MobiDB-lite"/>
    </source>
</evidence>
<dbReference type="Proteomes" id="UP001150879">
    <property type="component" value="Unassembled WGS sequence"/>
</dbReference>
<reference evidence="2" key="1">
    <citation type="submission" date="2022-11" db="EMBL/GenBank/DDBJ databases">
        <authorList>
            <person name="Petersen C."/>
        </authorList>
    </citation>
    <scope>NUCLEOTIDE SEQUENCE</scope>
    <source>
        <strain evidence="2">IBT 16849</strain>
    </source>
</reference>